<proteinExistence type="inferred from homology"/>
<comment type="catalytic activity">
    <reaction evidence="2">
        <text>1,6-anhydro-N-acetyl-beta-muramate + ATP + H2O = N-acetyl-D-muramate 6-phosphate + ADP + H(+)</text>
        <dbReference type="Rhea" id="RHEA:24952"/>
        <dbReference type="ChEBI" id="CHEBI:15377"/>
        <dbReference type="ChEBI" id="CHEBI:15378"/>
        <dbReference type="ChEBI" id="CHEBI:30616"/>
        <dbReference type="ChEBI" id="CHEBI:58690"/>
        <dbReference type="ChEBI" id="CHEBI:58722"/>
        <dbReference type="ChEBI" id="CHEBI:456216"/>
        <dbReference type="EC" id="2.7.1.170"/>
    </reaction>
</comment>
<dbReference type="GO" id="GO:0016301">
    <property type="term" value="F:kinase activity"/>
    <property type="evidence" value="ECO:0007669"/>
    <property type="project" value="UniProtKB-KW"/>
</dbReference>
<dbReference type="PANTHER" id="PTHR30605:SF0">
    <property type="entry name" value="ANHYDRO-N-ACETYLMURAMIC ACID KINASE"/>
    <property type="match status" value="1"/>
</dbReference>
<protein>
    <recommendedName>
        <fullName evidence="2">Anhydro-N-acetylmuramic acid kinase</fullName>
        <ecNumber evidence="2">2.7.1.170</ecNumber>
    </recommendedName>
    <alternativeName>
        <fullName evidence="2">AnhMurNAc kinase</fullName>
    </alternativeName>
</protein>
<gene>
    <name evidence="2" type="primary">anmK</name>
    <name evidence="3" type="ORF">ACFOW6_06735</name>
</gene>
<keyword evidence="2 3" id="KW-0418">Kinase</keyword>
<feature type="binding site" evidence="2">
    <location>
        <begin position="10"/>
        <end position="17"/>
    </location>
    <ligand>
        <name>ATP</name>
        <dbReference type="ChEBI" id="CHEBI:30616"/>
    </ligand>
</feature>
<comment type="pathway">
    <text evidence="2">Amino-sugar metabolism; 1,6-anhydro-N-acetylmuramate degradation.</text>
</comment>
<dbReference type="SUPFAM" id="SSF53067">
    <property type="entry name" value="Actin-like ATPase domain"/>
    <property type="match status" value="1"/>
</dbReference>
<comment type="similarity">
    <text evidence="2">Belongs to the anhydro-N-acetylmuramic acid kinase family.</text>
</comment>
<dbReference type="Gene3D" id="3.30.420.40">
    <property type="match status" value="2"/>
</dbReference>
<comment type="function">
    <text evidence="2">Catalyzes the specific phosphorylation of 1,6-anhydro-N-acetylmuramic acid (anhMurNAc) with the simultaneous cleavage of the 1,6-anhydro ring, generating MurNAc-6-P. Is required for the utilization of anhMurNAc either imported from the medium or derived from its own cell wall murein, and thus plays a role in cell wall recycling.</text>
</comment>
<evidence type="ECO:0000313" key="4">
    <source>
        <dbReference type="Proteomes" id="UP001595799"/>
    </source>
</evidence>
<evidence type="ECO:0000256" key="1">
    <source>
        <dbReference type="ARBA" id="ARBA00023277"/>
    </source>
</evidence>
<dbReference type="PANTHER" id="PTHR30605">
    <property type="entry name" value="ANHYDRO-N-ACETYLMURAMIC ACID KINASE"/>
    <property type="match status" value="1"/>
</dbReference>
<keyword evidence="4" id="KW-1185">Reference proteome</keyword>
<sequence length="361" mass="38738">MDVMMGLMSGTSLDGVDAALIETDGERFVRSLGFETLPYPDAFRMRLRGVLECPDDTALAKDVERELTLRHADAVQRLLASTGRGREEIRAIGFHGQTIRHDPDRQQTWQMGDAALLSRETGMDVVHDFRTADMRAGGQGAPLAPLYHAVKAVRLPKPLAVLNLGGVGNVTWVGPEDGDILAFDTGPGNALIDDWVYRNSGLVCDLDGKLAAHGHVDTEVLQALLSHPYFRVAPPKSLDRNSFVVVENLQGLSAQDGAATLTAFTVGAVVRAQDFFPSPPVRWLVCGGGRHNPVLMQQLSSELGVSVQAVESEGWNGDALEAECFAYLALRSLDGKALSLPSTTGASRPVSGGRLYRVAAA</sequence>
<evidence type="ECO:0000256" key="2">
    <source>
        <dbReference type="HAMAP-Rule" id="MF_01270"/>
    </source>
</evidence>
<name>A0ABV8UJK8_9PROT</name>
<comment type="pathway">
    <text evidence="2">Cell wall biogenesis; peptidoglycan recycling.</text>
</comment>
<organism evidence="3 4">
    <name type="scientific">Fodinicurvata halophila</name>
    <dbReference type="NCBI Taxonomy" id="1419723"/>
    <lineage>
        <taxon>Bacteria</taxon>
        <taxon>Pseudomonadati</taxon>
        <taxon>Pseudomonadota</taxon>
        <taxon>Alphaproteobacteria</taxon>
        <taxon>Rhodospirillales</taxon>
        <taxon>Rhodovibrionaceae</taxon>
        <taxon>Fodinicurvata</taxon>
    </lineage>
</organism>
<dbReference type="NCBIfam" id="NF007141">
    <property type="entry name" value="PRK09585.1-5"/>
    <property type="match status" value="1"/>
</dbReference>
<keyword evidence="2" id="KW-0067">ATP-binding</keyword>
<dbReference type="InterPro" id="IPR043129">
    <property type="entry name" value="ATPase_NBD"/>
</dbReference>
<reference evidence="4" key="1">
    <citation type="journal article" date="2019" name="Int. J. Syst. Evol. Microbiol.">
        <title>The Global Catalogue of Microorganisms (GCM) 10K type strain sequencing project: providing services to taxonomists for standard genome sequencing and annotation.</title>
        <authorList>
            <consortium name="The Broad Institute Genomics Platform"/>
            <consortium name="The Broad Institute Genome Sequencing Center for Infectious Disease"/>
            <person name="Wu L."/>
            <person name="Ma J."/>
        </authorList>
    </citation>
    <scope>NUCLEOTIDE SEQUENCE [LARGE SCALE GENOMIC DNA]</scope>
    <source>
        <strain evidence="4">CECT 8472</strain>
    </source>
</reference>
<dbReference type="EC" id="2.7.1.170" evidence="2"/>
<dbReference type="Pfam" id="PF03702">
    <property type="entry name" value="AnmK"/>
    <property type="match status" value="1"/>
</dbReference>
<dbReference type="EMBL" id="JBHSCW010000003">
    <property type="protein sequence ID" value="MFC4351239.1"/>
    <property type="molecule type" value="Genomic_DNA"/>
</dbReference>
<dbReference type="Proteomes" id="UP001595799">
    <property type="component" value="Unassembled WGS sequence"/>
</dbReference>
<keyword evidence="2" id="KW-0547">Nucleotide-binding</keyword>
<evidence type="ECO:0000313" key="3">
    <source>
        <dbReference type="EMBL" id="MFC4351239.1"/>
    </source>
</evidence>
<dbReference type="RefSeq" id="WP_382421575.1">
    <property type="nucleotide sequence ID" value="NZ_JBHSCW010000003.1"/>
</dbReference>
<accession>A0ABV8UJK8</accession>
<dbReference type="HAMAP" id="MF_01270">
    <property type="entry name" value="AnhMurNAc_kinase"/>
    <property type="match status" value="1"/>
</dbReference>
<comment type="caution">
    <text evidence="3">The sequence shown here is derived from an EMBL/GenBank/DDBJ whole genome shotgun (WGS) entry which is preliminary data.</text>
</comment>
<dbReference type="InterPro" id="IPR005338">
    <property type="entry name" value="Anhydro_N_Ac-Mur_kinase"/>
</dbReference>
<keyword evidence="2 3" id="KW-0808">Transferase</keyword>
<keyword evidence="1 2" id="KW-0119">Carbohydrate metabolism</keyword>